<dbReference type="EMBL" id="JAFKCV010000003">
    <property type="protein sequence ID" value="MBN7824985.1"/>
    <property type="molecule type" value="Genomic_DNA"/>
</dbReference>
<protein>
    <submittedName>
        <fullName evidence="1">Uncharacterized protein</fullName>
    </submittedName>
</protein>
<dbReference type="Proteomes" id="UP000664654">
    <property type="component" value="Unassembled WGS sequence"/>
</dbReference>
<proteinExistence type="predicted"/>
<sequence>MPSQKSKSPKAETLHFTARVVHKNLEGGFFALYTDDGRRFQPINLAAPYRRDGLVVEVTATTTPDLVTFQQHGLPVHIKTIRIVDDSQVGKGENTR</sequence>
<gene>
    <name evidence="1" type="ORF">J0A66_07100</name>
</gene>
<accession>A0A939INM4</accession>
<name>A0A939INM4_9ALTE</name>
<keyword evidence="2" id="KW-1185">Reference proteome</keyword>
<evidence type="ECO:0000313" key="2">
    <source>
        <dbReference type="Proteomes" id="UP000664654"/>
    </source>
</evidence>
<dbReference type="AlphaFoldDB" id="A0A939INM4"/>
<reference evidence="1" key="1">
    <citation type="submission" date="2021-03" db="EMBL/GenBank/DDBJ databases">
        <title>novel species isolated from a fishpond in China.</title>
        <authorList>
            <person name="Lu H."/>
            <person name="Cai Z."/>
        </authorList>
    </citation>
    <scope>NUCLEOTIDE SEQUENCE</scope>
    <source>
        <strain evidence="1">JCM 30855</strain>
    </source>
</reference>
<dbReference type="RefSeq" id="WP_206573093.1">
    <property type="nucleotide sequence ID" value="NZ_JAFKCV010000003.1"/>
</dbReference>
<evidence type="ECO:0000313" key="1">
    <source>
        <dbReference type="EMBL" id="MBN7824985.1"/>
    </source>
</evidence>
<comment type="caution">
    <text evidence="1">The sequence shown here is derived from an EMBL/GenBank/DDBJ whole genome shotgun (WGS) entry which is preliminary data.</text>
</comment>
<organism evidence="1 2">
    <name type="scientific">Bowmanella dokdonensis</name>
    <dbReference type="NCBI Taxonomy" id="751969"/>
    <lineage>
        <taxon>Bacteria</taxon>
        <taxon>Pseudomonadati</taxon>
        <taxon>Pseudomonadota</taxon>
        <taxon>Gammaproteobacteria</taxon>
        <taxon>Alteromonadales</taxon>
        <taxon>Alteromonadaceae</taxon>
        <taxon>Bowmanella</taxon>
    </lineage>
</organism>